<proteinExistence type="predicted"/>
<evidence type="ECO:0000313" key="2">
    <source>
        <dbReference type="Proteomes" id="UP000028582"/>
    </source>
</evidence>
<comment type="caution">
    <text evidence="1">The sequence shown here is derived from an EMBL/GenBank/DDBJ whole genome shotgun (WGS) entry which is preliminary data.</text>
</comment>
<organism evidence="1 2">
    <name type="scientific">Phytophthora nicotianae P1976</name>
    <dbReference type="NCBI Taxonomy" id="1317066"/>
    <lineage>
        <taxon>Eukaryota</taxon>
        <taxon>Sar</taxon>
        <taxon>Stramenopiles</taxon>
        <taxon>Oomycota</taxon>
        <taxon>Peronosporomycetes</taxon>
        <taxon>Peronosporales</taxon>
        <taxon>Peronosporaceae</taxon>
        <taxon>Phytophthora</taxon>
    </lineage>
</organism>
<accession>A0A080ZZA9</accession>
<gene>
    <name evidence="1" type="ORF">F444_11831</name>
</gene>
<protein>
    <submittedName>
        <fullName evidence="1">Uncharacterized protein</fullName>
    </submittedName>
</protein>
<dbReference type="EMBL" id="ANJA01002126">
    <property type="protein sequence ID" value="ETO71970.1"/>
    <property type="molecule type" value="Genomic_DNA"/>
</dbReference>
<evidence type="ECO:0000313" key="1">
    <source>
        <dbReference type="EMBL" id="ETO71970.1"/>
    </source>
</evidence>
<reference evidence="1 2" key="1">
    <citation type="submission" date="2013-11" db="EMBL/GenBank/DDBJ databases">
        <title>The Genome Sequence of Phytophthora parasitica P1976.</title>
        <authorList>
            <consortium name="The Broad Institute Genomics Platform"/>
            <person name="Russ C."/>
            <person name="Tyler B."/>
            <person name="Panabieres F."/>
            <person name="Shan W."/>
            <person name="Tripathy S."/>
            <person name="Grunwald N."/>
            <person name="Machado M."/>
            <person name="Johnson C.S."/>
            <person name="Walker B."/>
            <person name="Young S."/>
            <person name="Zeng Q."/>
            <person name="Gargeya S."/>
            <person name="Fitzgerald M."/>
            <person name="Haas B."/>
            <person name="Abouelleil A."/>
            <person name="Allen A.W."/>
            <person name="Alvarado L."/>
            <person name="Arachchi H.M."/>
            <person name="Berlin A.M."/>
            <person name="Chapman S.B."/>
            <person name="Gainer-Dewar J."/>
            <person name="Goldberg J."/>
            <person name="Griggs A."/>
            <person name="Gujja S."/>
            <person name="Hansen M."/>
            <person name="Howarth C."/>
            <person name="Imamovic A."/>
            <person name="Ireland A."/>
            <person name="Larimer J."/>
            <person name="McCowan C."/>
            <person name="Murphy C."/>
            <person name="Pearson M."/>
            <person name="Poon T.W."/>
            <person name="Priest M."/>
            <person name="Roberts A."/>
            <person name="Saif S."/>
            <person name="Shea T."/>
            <person name="Sisk P."/>
            <person name="Sykes S."/>
            <person name="Wortman J."/>
            <person name="Nusbaum C."/>
            <person name="Birren B."/>
        </authorList>
    </citation>
    <scope>NUCLEOTIDE SEQUENCE [LARGE SCALE GENOMIC DNA]</scope>
    <source>
        <strain evidence="1 2">P1976</strain>
    </source>
</reference>
<dbReference type="AlphaFoldDB" id="A0A080ZZA9"/>
<name>A0A080ZZA9_PHYNI</name>
<sequence length="52" mass="6473">MRLAIQHIMDRLNRSTWAPRTTLTVRFLEKKQLYTPRLPYIKSRRYFYEISL</sequence>
<dbReference type="Proteomes" id="UP000028582">
    <property type="component" value="Unassembled WGS sequence"/>
</dbReference>